<reference evidence="1 2" key="1">
    <citation type="submission" date="2023-07" db="EMBL/GenBank/DDBJ databases">
        <title>Sequencing the genomes of 1000 actinobacteria strains.</title>
        <authorList>
            <person name="Klenk H.-P."/>
        </authorList>
    </citation>
    <scope>NUCLEOTIDE SEQUENCE [LARGE SCALE GENOMIC DNA]</scope>
    <source>
        <strain evidence="1 2">DSM 45554</strain>
    </source>
</reference>
<evidence type="ECO:0000313" key="1">
    <source>
        <dbReference type="EMBL" id="MDR7384976.1"/>
    </source>
</evidence>
<proteinExistence type="predicted"/>
<sequence>MNTAHSAGAVRGVAIAAEIEDALRSVPGVCDLYRSGSLVANVADAGARRLGLRDDDTPLVLVQDAGAGLRVDAAMGVHISSGATATMLAAHRAVRDLLTGHELRDAHIVLTVVHVDDSPSPAHGAT</sequence>
<dbReference type="EMBL" id="JAVDYE010000001">
    <property type="protein sequence ID" value="MDR7384976.1"/>
    <property type="molecule type" value="Genomic_DNA"/>
</dbReference>
<organism evidence="1 2">
    <name type="scientific">Promicromonospora iranensis</name>
    <dbReference type="NCBI Taxonomy" id="1105144"/>
    <lineage>
        <taxon>Bacteria</taxon>
        <taxon>Bacillati</taxon>
        <taxon>Actinomycetota</taxon>
        <taxon>Actinomycetes</taxon>
        <taxon>Micrococcales</taxon>
        <taxon>Promicromonosporaceae</taxon>
        <taxon>Promicromonospora</taxon>
    </lineage>
</organism>
<accession>A0ABU2CUL5</accession>
<evidence type="ECO:0000313" key="2">
    <source>
        <dbReference type="Proteomes" id="UP001183585"/>
    </source>
</evidence>
<name>A0ABU2CUL5_9MICO</name>
<dbReference type="Proteomes" id="UP001183585">
    <property type="component" value="Unassembled WGS sequence"/>
</dbReference>
<keyword evidence="2" id="KW-1185">Reference proteome</keyword>
<dbReference type="RefSeq" id="WP_274993824.1">
    <property type="nucleotide sequence ID" value="NZ_JAJQQP010000005.1"/>
</dbReference>
<comment type="caution">
    <text evidence="1">The sequence shown here is derived from an EMBL/GenBank/DDBJ whole genome shotgun (WGS) entry which is preliminary data.</text>
</comment>
<protein>
    <submittedName>
        <fullName evidence="1">Uncharacterized protein</fullName>
    </submittedName>
</protein>
<gene>
    <name evidence="1" type="ORF">J2S48_004491</name>
</gene>